<feature type="domain" description="Response regulatory" evidence="3">
    <location>
        <begin position="4"/>
        <end position="120"/>
    </location>
</feature>
<comment type="caution">
    <text evidence="4">The sequence shown here is derived from an EMBL/GenBank/DDBJ whole genome shotgun (WGS) entry which is preliminary data.</text>
</comment>
<keyword evidence="2" id="KW-0597">Phosphoprotein</keyword>
<keyword evidence="5" id="KW-1185">Reference proteome</keyword>
<accession>A0AAE4FT98</accession>
<evidence type="ECO:0000313" key="5">
    <source>
        <dbReference type="Proteomes" id="UP001268256"/>
    </source>
</evidence>
<keyword evidence="1" id="KW-0378">Hydrolase</keyword>
<evidence type="ECO:0000259" key="3">
    <source>
        <dbReference type="PROSITE" id="PS50110"/>
    </source>
</evidence>
<dbReference type="InterPro" id="IPR052016">
    <property type="entry name" value="Bact_Sigma-Reg"/>
</dbReference>
<dbReference type="SMART" id="SM00448">
    <property type="entry name" value="REC"/>
    <property type="match status" value="1"/>
</dbReference>
<reference evidence="5" key="1">
    <citation type="submission" date="2023-07" db="EMBL/GenBank/DDBJ databases">
        <authorList>
            <person name="Luz R."/>
            <person name="Cordeiro R."/>
            <person name="Fonseca A."/>
            <person name="Goncalves V."/>
        </authorList>
    </citation>
    <scope>NUCLEOTIDE SEQUENCE [LARGE SCALE GENOMIC DNA]</scope>
    <source>
        <strain evidence="5">BACA0444</strain>
    </source>
</reference>
<dbReference type="Pfam" id="PF00072">
    <property type="entry name" value="Response_reg"/>
    <property type="match status" value="1"/>
</dbReference>
<gene>
    <name evidence="4" type="ORF">RIF25_08995</name>
</gene>
<evidence type="ECO:0000256" key="1">
    <source>
        <dbReference type="ARBA" id="ARBA00022801"/>
    </source>
</evidence>
<dbReference type="PANTHER" id="PTHR43156:SF14">
    <property type="entry name" value="PHOSPHOSERINE PHOSPHATASE RSBP"/>
    <property type="match status" value="1"/>
</dbReference>
<dbReference type="GO" id="GO:0016791">
    <property type="term" value="F:phosphatase activity"/>
    <property type="evidence" value="ECO:0007669"/>
    <property type="project" value="TreeGrafter"/>
</dbReference>
<dbReference type="InterPro" id="IPR011006">
    <property type="entry name" value="CheY-like_superfamily"/>
</dbReference>
<dbReference type="InterPro" id="IPR036457">
    <property type="entry name" value="PPM-type-like_dom_sf"/>
</dbReference>
<dbReference type="GO" id="GO:0000160">
    <property type="term" value="P:phosphorelay signal transduction system"/>
    <property type="evidence" value="ECO:0007669"/>
    <property type="project" value="InterPro"/>
</dbReference>
<protein>
    <submittedName>
        <fullName evidence="4">SpoIIE family protein phosphatase</fullName>
    </submittedName>
</protein>
<dbReference type="InterPro" id="IPR001789">
    <property type="entry name" value="Sig_transdc_resp-reg_receiver"/>
</dbReference>
<dbReference type="SUPFAM" id="SSF81606">
    <property type="entry name" value="PP2C-like"/>
    <property type="match status" value="1"/>
</dbReference>
<name>A0AAE4FT98_9CYAN</name>
<sequence>MAYHILVIDDDPTTRLILAKNLRNQGYEVTTTNHGEAGISTAREIQPALIICDWMMPGLDGLEVCRRIKADPDLASIFFVLLTAKDDIADRIRGLDAGADEFLSKPIERDELRARVQAGLRLYQANQELKEQKHLLETELNEAAIYVRSLLPKPVSVPIKIDLRFIPSSQLGGDCCDFFWLDEQHLVMFLLDVSGHGLGAALPSVSLLNLLRSQKESAPQDFYYPGRILSLLNDGFQMNDQNDKYFTIWYGVYNQQSQQLTYASAGHPPALLIDANAAARVQVTPLKTPSLPIGMFDDVTYQTATCPVSTGSMLYIFSDGIYEFNTVSGSAWTLGEFGSLLASHYPKQSNLDSILAEIQGISAPGAMGVDDISLIQVQF</sequence>
<dbReference type="SMART" id="SM00331">
    <property type="entry name" value="PP2C_SIG"/>
    <property type="match status" value="1"/>
</dbReference>
<organism evidence="4 5">
    <name type="scientific">Pseudocalidococcus azoricus BACA0444</name>
    <dbReference type="NCBI Taxonomy" id="2918990"/>
    <lineage>
        <taxon>Bacteria</taxon>
        <taxon>Bacillati</taxon>
        <taxon>Cyanobacteriota</taxon>
        <taxon>Cyanophyceae</taxon>
        <taxon>Acaryochloridales</taxon>
        <taxon>Thermosynechococcaceae</taxon>
        <taxon>Pseudocalidococcus</taxon>
        <taxon>Pseudocalidococcus azoricus</taxon>
    </lineage>
</organism>
<dbReference type="EMBL" id="JAVMIP010000007">
    <property type="protein sequence ID" value="MDS3860949.1"/>
    <property type="molecule type" value="Genomic_DNA"/>
</dbReference>
<dbReference type="Gene3D" id="3.40.50.2300">
    <property type="match status" value="1"/>
</dbReference>
<dbReference type="Gene3D" id="3.60.40.10">
    <property type="entry name" value="PPM-type phosphatase domain"/>
    <property type="match status" value="1"/>
</dbReference>
<dbReference type="SUPFAM" id="SSF52172">
    <property type="entry name" value="CheY-like"/>
    <property type="match status" value="1"/>
</dbReference>
<evidence type="ECO:0000313" key="4">
    <source>
        <dbReference type="EMBL" id="MDS3860949.1"/>
    </source>
</evidence>
<dbReference type="InterPro" id="IPR001932">
    <property type="entry name" value="PPM-type_phosphatase-like_dom"/>
</dbReference>
<dbReference type="AlphaFoldDB" id="A0AAE4FT98"/>
<dbReference type="PANTHER" id="PTHR43156">
    <property type="entry name" value="STAGE II SPORULATION PROTEIN E-RELATED"/>
    <property type="match status" value="1"/>
</dbReference>
<proteinExistence type="predicted"/>
<dbReference type="Proteomes" id="UP001268256">
    <property type="component" value="Unassembled WGS sequence"/>
</dbReference>
<feature type="modified residue" description="4-aspartylphosphate" evidence="2">
    <location>
        <position position="53"/>
    </location>
</feature>
<dbReference type="PROSITE" id="PS50110">
    <property type="entry name" value="RESPONSE_REGULATORY"/>
    <property type="match status" value="1"/>
</dbReference>
<evidence type="ECO:0000256" key="2">
    <source>
        <dbReference type="PROSITE-ProRule" id="PRU00169"/>
    </source>
</evidence>
<dbReference type="Pfam" id="PF07228">
    <property type="entry name" value="SpoIIE"/>
    <property type="match status" value="1"/>
</dbReference>